<evidence type="ECO:0000256" key="1">
    <source>
        <dbReference type="SAM" id="MobiDB-lite"/>
    </source>
</evidence>
<proteinExistence type="predicted"/>
<dbReference type="Proteomes" id="UP000253208">
    <property type="component" value="Unassembled WGS sequence"/>
</dbReference>
<dbReference type="RefSeq" id="WP_114001869.1">
    <property type="nucleotide sequence ID" value="NZ_PSQG01000006.1"/>
</dbReference>
<sequence>MSYVCVKPITLLGTAYMPGDMIRDGHILPTRERALLRTGCIAEVTGAAELPVAELVQVETGEEVTFSVPVIQEIDGDTAQVMSVPLTEGDMQQVFAIMQMNADEAAKAIKDVKSENILVVLHATDSRVTVKRAAKSQAEELLLDDKAILTNDQAKTENLPAESQEVSETPEPAEHQEAAETPAEG</sequence>
<name>A0A367G2E8_9FIRM</name>
<feature type="region of interest" description="Disordered" evidence="1">
    <location>
        <begin position="152"/>
        <end position="185"/>
    </location>
</feature>
<protein>
    <submittedName>
        <fullName evidence="2">Uncharacterized protein</fullName>
    </submittedName>
</protein>
<dbReference type="EMBL" id="PSQG01000006">
    <property type="protein sequence ID" value="RCH44867.1"/>
    <property type="molecule type" value="Genomic_DNA"/>
</dbReference>
<gene>
    <name evidence="2" type="ORF">C4886_05290</name>
</gene>
<organism evidence="2 3">
    <name type="scientific">Blautia obeum</name>
    <dbReference type="NCBI Taxonomy" id="40520"/>
    <lineage>
        <taxon>Bacteria</taxon>
        <taxon>Bacillati</taxon>
        <taxon>Bacillota</taxon>
        <taxon>Clostridia</taxon>
        <taxon>Lachnospirales</taxon>
        <taxon>Lachnospiraceae</taxon>
        <taxon>Blautia</taxon>
    </lineage>
</organism>
<evidence type="ECO:0000313" key="3">
    <source>
        <dbReference type="Proteomes" id="UP000253208"/>
    </source>
</evidence>
<evidence type="ECO:0000313" key="2">
    <source>
        <dbReference type="EMBL" id="RCH44867.1"/>
    </source>
</evidence>
<reference evidence="2 3" key="1">
    <citation type="submission" date="2018-02" db="EMBL/GenBank/DDBJ databases">
        <title>Complete genome sequencing of Faecalibacterium prausnitzii strains isolated from the human gut.</title>
        <authorList>
            <person name="Fitzgerald B.C."/>
            <person name="Shkoporov A.N."/>
            <person name="Ross P.R."/>
            <person name="Hill C."/>
        </authorList>
    </citation>
    <scope>NUCLEOTIDE SEQUENCE [LARGE SCALE GENOMIC DNA]</scope>
    <source>
        <strain evidence="2 3">APC942/31-1</strain>
    </source>
</reference>
<dbReference type="AlphaFoldDB" id="A0A367G2E8"/>
<accession>A0A367G2E8</accession>
<comment type="caution">
    <text evidence="2">The sequence shown here is derived from an EMBL/GenBank/DDBJ whole genome shotgun (WGS) entry which is preliminary data.</text>
</comment>